<keyword evidence="1" id="KW-0723">Serine/threonine-protein kinase</keyword>
<dbReference type="Pfam" id="PF00069">
    <property type="entry name" value="Pkinase"/>
    <property type="match status" value="1"/>
</dbReference>
<dbReference type="GO" id="GO:0004674">
    <property type="term" value="F:protein serine/threonine kinase activity"/>
    <property type="evidence" value="ECO:0007669"/>
    <property type="project" value="UniProtKB-KW"/>
</dbReference>
<dbReference type="GO" id="GO:0043065">
    <property type="term" value="P:positive regulation of apoptotic process"/>
    <property type="evidence" value="ECO:0007669"/>
    <property type="project" value="TreeGrafter"/>
</dbReference>
<keyword evidence="2" id="KW-0808">Transferase</keyword>
<evidence type="ECO:0000256" key="5">
    <source>
        <dbReference type="ARBA" id="ARBA00022840"/>
    </source>
</evidence>
<evidence type="ECO:0000313" key="7">
    <source>
        <dbReference type="EMBL" id="CAH2227267.1"/>
    </source>
</evidence>
<evidence type="ECO:0000259" key="6">
    <source>
        <dbReference type="PROSITE" id="PS50011"/>
    </source>
</evidence>
<comment type="caution">
    <text evidence="7">The sequence shown here is derived from an EMBL/GenBank/DDBJ whole genome shotgun (WGS) entry which is preliminary data.</text>
</comment>
<dbReference type="PANTHER" id="PTHR24342:SF21">
    <property type="entry name" value="TRIO RHO GUANINE NUCLEOTIDE EXCHANGE FACTOR"/>
    <property type="match status" value="1"/>
</dbReference>
<evidence type="ECO:0000256" key="3">
    <source>
        <dbReference type="ARBA" id="ARBA00022741"/>
    </source>
</evidence>
<dbReference type="SUPFAM" id="SSF56112">
    <property type="entry name" value="Protein kinase-like (PK-like)"/>
    <property type="match status" value="1"/>
</dbReference>
<dbReference type="GO" id="GO:0035556">
    <property type="term" value="P:intracellular signal transduction"/>
    <property type="evidence" value="ECO:0007669"/>
    <property type="project" value="TreeGrafter"/>
</dbReference>
<dbReference type="OrthoDB" id="10256089at2759"/>
<evidence type="ECO:0000256" key="2">
    <source>
        <dbReference type="ARBA" id="ARBA00022679"/>
    </source>
</evidence>
<protein>
    <submittedName>
        <fullName evidence="7">Jg2404 protein</fullName>
    </submittedName>
</protein>
<keyword evidence="3" id="KW-0547">Nucleotide-binding</keyword>
<dbReference type="PROSITE" id="PS50011">
    <property type="entry name" value="PROTEIN_KINASE_DOM"/>
    <property type="match status" value="1"/>
</dbReference>
<evidence type="ECO:0000256" key="4">
    <source>
        <dbReference type="ARBA" id="ARBA00022777"/>
    </source>
</evidence>
<keyword evidence="8" id="KW-1185">Reference proteome</keyword>
<evidence type="ECO:0000313" key="8">
    <source>
        <dbReference type="Proteomes" id="UP000838756"/>
    </source>
</evidence>
<dbReference type="GO" id="GO:0005634">
    <property type="term" value="C:nucleus"/>
    <property type="evidence" value="ECO:0007669"/>
    <property type="project" value="TreeGrafter"/>
</dbReference>
<dbReference type="PANTHER" id="PTHR24342">
    <property type="entry name" value="SERINE/THREONINE-PROTEIN KINASE 17"/>
    <property type="match status" value="1"/>
</dbReference>
<sequence>PENILVELGGSQPQLKLVDLGSAVELEGSGMGTAEGATVLPPAPAQLEFAPPECVLGRPPAPAWDAWATGVFLYVFLTGLSPFLDESIEETTANIIKCDYCFPPEHWSGVDERAQSIIRRLLEPAPARRLSPRDALRDSWFDEASNATLSATQLKTFLERRRPSGLGNALHSLRSPNDT</sequence>
<gene>
    <name evidence="7" type="primary">jg2404</name>
    <name evidence="7" type="ORF">PAEG_LOCUS7796</name>
</gene>
<accession>A0A8S4R2Y5</accession>
<evidence type="ECO:0000256" key="1">
    <source>
        <dbReference type="ARBA" id="ARBA00022527"/>
    </source>
</evidence>
<feature type="domain" description="Protein kinase" evidence="6">
    <location>
        <begin position="1"/>
        <end position="141"/>
    </location>
</feature>
<dbReference type="EMBL" id="CAKXAJ010022754">
    <property type="protein sequence ID" value="CAH2227267.1"/>
    <property type="molecule type" value="Genomic_DNA"/>
</dbReference>
<dbReference type="InterPro" id="IPR011009">
    <property type="entry name" value="Kinase-like_dom_sf"/>
</dbReference>
<keyword evidence="5" id="KW-0067">ATP-binding</keyword>
<dbReference type="Gene3D" id="1.10.510.10">
    <property type="entry name" value="Transferase(Phosphotransferase) domain 1"/>
    <property type="match status" value="1"/>
</dbReference>
<organism evidence="7 8">
    <name type="scientific">Pararge aegeria aegeria</name>
    <dbReference type="NCBI Taxonomy" id="348720"/>
    <lineage>
        <taxon>Eukaryota</taxon>
        <taxon>Metazoa</taxon>
        <taxon>Ecdysozoa</taxon>
        <taxon>Arthropoda</taxon>
        <taxon>Hexapoda</taxon>
        <taxon>Insecta</taxon>
        <taxon>Pterygota</taxon>
        <taxon>Neoptera</taxon>
        <taxon>Endopterygota</taxon>
        <taxon>Lepidoptera</taxon>
        <taxon>Glossata</taxon>
        <taxon>Ditrysia</taxon>
        <taxon>Papilionoidea</taxon>
        <taxon>Nymphalidae</taxon>
        <taxon>Satyrinae</taxon>
        <taxon>Satyrini</taxon>
        <taxon>Parargina</taxon>
        <taxon>Pararge</taxon>
    </lineage>
</organism>
<proteinExistence type="predicted"/>
<dbReference type="InterPro" id="IPR000719">
    <property type="entry name" value="Prot_kinase_dom"/>
</dbReference>
<dbReference type="AlphaFoldDB" id="A0A8S4R2Y5"/>
<name>A0A8S4R2Y5_9NEOP</name>
<keyword evidence="4" id="KW-0418">Kinase</keyword>
<reference evidence="7" key="1">
    <citation type="submission" date="2022-03" db="EMBL/GenBank/DDBJ databases">
        <authorList>
            <person name="Lindestad O."/>
        </authorList>
    </citation>
    <scope>NUCLEOTIDE SEQUENCE</scope>
</reference>
<feature type="non-terminal residue" evidence="7">
    <location>
        <position position="1"/>
    </location>
</feature>
<dbReference type="GO" id="GO:0005524">
    <property type="term" value="F:ATP binding"/>
    <property type="evidence" value="ECO:0007669"/>
    <property type="project" value="UniProtKB-KW"/>
</dbReference>
<dbReference type="Proteomes" id="UP000838756">
    <property type="component" value="Unassembled WGS sequence"/>
</dbReference>